<keyword evidence="3" id="KW-1185">Reference proteome</keyword>
<dbReference type="EMBL" id="LWMN01000011">
    <property type="protein sequence ID" value="OAQ55933.1"/>
    <property type="molecule type" value="Genomic_DNA"/>
</dbReference>
<dbReference type="RefSeq" id="WP_067482507.1">
    <property type="nucleotide sequence ID" value="NZ_BSWU01000017.1"/>
</dbReference>
<dbReference type="Proteomes" id="UP000078516">
    <property type="component" value="Unassembled WGS sequence"/>
</dbReference>
<dbReference type="OrthoDB" id="2184014at2"/>
<organism evidence="2 3">
    <name type="scientific">Enterococcus thailandicus</name>
    <dbReference type="NCBI Taxonomy" id="417368"/>
    <lineage>
        <taxon>Bacteria</taxon>
        <taxon>Bacillati</taxon>
        <taxon>Bacillota</taxon>
        <taxon>Bacilli</taxon>
        <taxon>Lactobacillales</taxon>
        <taxon>Enterococcaceae</taxon>
        <taxon>Enterococcus</taxon>
    </lineage>
</organism>
<dbReference type="AlphaFoldDB" id="A0A179ET04"/>
<gene>
    <name evidence="2" type="ORF">A6E74_04225</name>
    <name evidence="1" type="ORF">ETH01_17590</name>
</gene>
<accession>A0A179ET04</accession>
<evidence type="ECO:0000313" key="3">
    <source>
        <dbReference type="Proteomes" id="UP000078516"/>
    </source>
</evidence>
<dbReference type="GeneID" id="77487905"/>
<comment type="caution">
    <text evidence="2">The sequence shown here is derived from an EMBL/GenBank/DDBJ whole genome shotgun (WGS) entry which is preliminary data.</text>
</comment>
<evidence type="ECO:0000313" key="4">
    <source>
        <dbReference type="Proteomes" id="UP000321361"/>
    </source>
</evidence>
<reference evidence="1 4" key="2">
    <citation type="submission" date="2019-07" db="EMBL/GenBank/DDBJ databases">
        <title>Whole genome shotgun sequence of Enterococcus thailandicus NBRC 101867.</title>
        <authorList>
            <person name="Hosoyama A."/>
            <person name="Uohara A."/>
            <person name="Ohji S."/>
            <person name="Ichikawa N."/>
        </authorList>
    </citation>
    <scope>NUCLEOTIDE SEQUENCE [LARGE SCALE GENOMIC DNA]</scope>
    <source>
        <strain evidence="1 4">NBRC 101867</strain>
    </source>
</reference>
<dbReference type="Proteomes" id="UP000321361">
    <property type="component" value="Unassembled WGS sequence"/>
</dbReference>
<sequence>MEQKELEDLCQKYEKLYHKVVMKCGIYQNNQEYEEYVQLARIAFFEVVREFATQKSFEAAYPIGYLFQKIVWKIKAHQRKLWRQQEILVAANEEKEQQLISGLSTGSSDSSYEFADQRLAMCFLWHKLSVKEKRFLEYRLEKARSSHYPAPASRQTLANWRKKLKKRWQDEKIN</sequence>
<reference evidence="2 3" key="1">
    <citation type="submission" date="2016-04" db="EMBL/GenBank/DDBJ databases">
        <title>Draft genome of an Enterococcus thailandicus strain isolated from bovine feces.</title>
        <authorList>
            <person name="Beukers A.G."/>
            <person name="Zaheer R."/>
            <person name="Goji N."/>
            <person name="Cook S.R."/>
            <person name="Amoako K."/>
            <person name="Chaves A.V."/>
            <person name="Ward M.P."/>
            <person name="Mcallister T.A."/>
        </authorList>
    </citation>
    <scope>NUCLEOTIDE SEQUENCE [LARGE SCALE GENOMIC DNA]</scope>
    <source>
        <strain evidence="2 3">F0711D 46</strain>
    </source>
</reference>
<proteinExistence type="predicted"/>
<name>A0A179ET04_ENTTH</name>
<dbReference type="EMBL" id="BJUG01000009">
    <property type="protein sequence ID" value="GEK37472.1"/>
    <property type="molecule type" value="Genomic_DNA"/>
</dbReference>
<protein>
    <recommendedName>
        <fullName evidence="5">Sigma-70 family RNA polymerase sigma factor</fullName>
    </recommendedName>
</protein>
<dbReference type="KEGG" id="eth:CK496_09655"/>
<evidence type="ECO:0008006" key="5">
    <source>
        <dbReference type="Google" id="ProtNLM"/>
    </source>
</evidence>
<evidence type="ECO:0000313" key="1">
    <source>
        <dbReference type="EMBL" id="GEK37472.1"/>
    </source>
</evidence>
<evidence type="ECO:0000313" key="2">
    <source>
        <dbReference type="EMBL" id="OAQ55933.1"/>
    </source>
</evidence>